<sequence length="96" mass="10692">MNIKLIKMQSGEDVVAELLREEGDRLIIANPIVMVPQGQQVGFAPWSPFLSEDVKELSIRESYTVYVSEPKEAVIENYKGIFSPIITPKSAGKIIT</sequence>
<dbReference type="KEGG" id="vg:77945297"/>
<protein>
    <submittedName>
        <fullName evidence="1">Uncharacterized protein</fullName>
    </submittedName>
</protein>
<name>A0A6G8R5W3_9CAUD</name>
<dbReference type="Proteomes" id="UP000502617">
    <property type="component" value="Segment"/>
</dbReference>
<reference evidence="1 2" key="1">
    <citation type="submission" date="2020-03" db="EMBL/GenBank/DDBJ databases">
        <title>The Isolation and Genome Sequence of a Novel Cyanophage S-N03 from the Huanghai Sea, China.</title>
        <authorList>
            <person name="Jiang T."/>
        </authorList>
    </citation>
    <scope>NUCLEOTIDE SEQUENCE [LARGE SCALE GENOMIC DNA]</scope>
</reference>
<dbReference type="GeneID" id="77945297"/>
<dbReference type="RefSeq" id="YP_010669143.1">
    <property type="nucleotide sequence ID" value="NC_070959.1"/>
</dbReference>
<dbReference type="Gene3D" id="2.30.30.100">
    <property type="match status" value="1"/>
</dbReference>
<evidence type="ECO:0000313" key="1">
    <source>
        <dbReference type="EMBL" id="QIN96763.1"/>
    </source>
</evidence>
<organism evidence="1 2">
    <name type="scientific">Synechococcus phage S-N03</name>
    <dbReference type="NCBI Taxonomy" id="2718943"/>
    <lineage>
        <taxon>Viruses</taxon>
        <taxon>Duplodnaviria</taxon>
        <taxon>Heunggongvirae</taxon>
        <taxon>Uroviricota</taxon>
        <taxon>Caudoviricetes</taxon>
        <taxon>Pantevenvirales</taxon>
        <taxon>Kyanoviridae</taxon>
        <taxon>Huanghaivirus</taxon>
        <taxon>Huanghaivirus snothree</taxon>
    </lineage>
</organism>
<dbReference type="EMBL" id="MT162466">
    <property type="protein sequence ID" value="QIN96763.1"/>
    <property type="molecule type" value="Genomic_DNA"/>
</dbReference>
<proteinExistence type="predicted"/>
<evidence type="ECO:0000313" key="2">
    <source>
        <dbReference type="Proteomes" id="UP000502617"/>
    </source>
</evidence>
<keyword evidence="2" id="KW-1185">Reference proteome</keyword>
<accession>A0A6G8R5W3</accession>